<proteinExistence type="predicted"/>
<accession>A0ACC1SKZ7</accession>
<reference evidence="1" key="1">
    <citation type="submission" date="2022-08" db="EMBL/GenBank/DDBJ databases">
        <title>Genome Sequence of Fusarium decemcellulare.</title>
        <authorList>
            <person name="Buettner E."/>
        </authorList>
    </citation>
    <scope>NUCLEOTIDE SEQUENCE</scope>
    <source>
        <strain evidence="1">Babe19</strain>
    </source>
</reference>
<keyword evidence="2" id="KW-1185">Reference proteome</keyword>
<evidence type="ECO:0000313" key="2">
    <source>
        <dbReference type="Proteomes" id="UP001148629"/>
    </source>
</evidence>
<dbReference type="EMBL" id="JANRMS010000321">
    <property type="protein sequence ID" value="KAJ3541974.1"/>
    <property type="molecule type" value="Genomic_DNA"/>
</dbReference>
<sequence length="780" mass="89388">MASDGTYGIKGIFPPDPEGRVEEPKETHPRESDVNEPWKIPYDPNMPVRKEISVLANPDPKGKEGQKQWTLFILALEKFKYMPVEDKLSYFRVAGIHAYPEIAWDGAPEPKHAPPPEDKRPGKQPYGGYCNHNGLNFPTWHRPYMALFEQRIWEIMYEVIDHWVKKHGLSTEDAKIWRAAANSWRMPYWDWARHQAYTEDFAYPEILVQGSVRIYVPVSLKEVYYPNGNPNGGYPNPFWSFENPERDEDGIPLPLAVCLLGKKSTRSRTAHAYTSKSFRIRMMTMKKNVWLPWSQTSATSRYGVFVKRDRSAFRGLHGVNNAWEANKKLASIKEDNSWIKLPGIEWNPGTLADAVNRMFSPQYNHTWGNFASTKWIKEGQGGVKSGYLSLEYLHNNVHNLAGGSHYRTGIGHMSDLPVAAFDPIFWLHHAQVDRLLVIWQCLYPDLWWDSTEPQSSHVEDDQPTDKLEPFHTKDNGDPKNDVWTANACRDWTTMNYQYDDLAKVAKSAFHDGALDEKKFQQALLGHINELYPNTARLIQELDEAEKIPRGLRADENPKAERWSSWNDYIINVVYDRFALGGRSYSIEFYLAVSEDQKESRFASQNFVGEVYNFGGRTLDTCQNCKSQADAGILSCGQVPITIQLLHRAIGRANGHSLKDFTDTKVEDYLKEYLHWRFVAYGGYPIDDSKLEPFERTKISVLRGTGKRDQIDLSDMDLDLPSYYDGHEFDKAISHHGYFIEPTKEGPKVALLPSYSDYELLPGVTDGKALGLKMGEQPNEV</sequence>
<protein>
    <submittedName>
        <fullName evidence="1">Uncharacterized protein</fullName>
    </submittedName>
</protein>
<name>A0ACC1SKZ7_9HYPO</name>
<gene>
    <name evidence="1" type="ORF">NM208_g4337</name>
</gene>
<comment type="caution">
    <text evidence="1">The sequence shown here is derived from an EMBL/GenBank/DDBJ whole genome shotgun (WGS) entry which is preliminary data.</text>
</comment>
<organism evidence="1 2">
    <name type="scientific">Fusarium decemcellulare</name>
    <dbReference type="NCBI Taxonomy" id="57161"/>
    <lineage>
        <taxon>Eukaryota</taxon>
        <taxon>Fungi</taxon>
        <taxon>Dikarya</taxon>
        <taxon>Ascomycota</taxon>
        <taxon>Pezizomycotina</taxon>
        <taxon>Sordariomycetes</taxon>
        <taxon>Hypocreomycetidae</taxon>
        <taxon>Hypocreales</taxon>
        <taxon>Nectriaceae</taxon>
        <taxon>Fusarium</taxon>
        <taxon>Fusarium decemcellulare species complex</taxon>
    </lineage>
</organism>
<evidence type="ECO:0000313" key="1">
    <source>
        <dbReference type="EMBL" id="KAJ3541974.1"/>
    </source>
</evidence>
<dbReference type="Proteomes" id="UP001148629">
    <property type="component" value="Unassembled WGS sequence"/>
</dbReference>